<dbReference type="Proteomes" id="UP000436692">
    <property type="component" value="Unassembled WGS sequence"/>
</dbReference>
<keyword evidence="1" id="KW-0732">Signal</keyword>
<dbReference type="PROSITE" id="PS51257">
    <property type="entry name" value="PROKAR_LIPOPROTEIN"/>
    <property type="match status" value="1"/>
</dbReference>
<feature type="signal peptide" evidence="1">
    <location>
        <begin position="1"/>
        <end position="25"/>
    </location>
</feature>
<dbReference type="AlphaFoldDB" id="A0AAE4WE01"/>
<name>A0AAE4WE01_AGRVI</name>
<dbReference type="EMBL" id="WPHM01000006">
    <property type="protein sequence ID" value="MUZ58485.1"/>
    <property type="molecule type" value="Genomic_DNA"/>
</dbReference>
<evidence type="ECO:0000313" key="3">
    <source>
        <dbReference type="Proteomes" id="UP000436692"/>
    </source>
</evidence>
<proteinExistence type="predicted"/>
<gene>
    <name evidence="2" type="ORF">GOZ95_13580</name>
</gene>
<feature type="chain" id="PRO_5041909104" description="XRE family transcriptional regulator" evidence="1">
    <location>
        <begin position="26"/>
        <end position="195"/>
    </location>
</feature>
<comment type="caution">
    <text evidence="2">The sequence shown here is derived from an EMBL/GenBank/DDBJ whole genome shotgun (WGS) entry which is preliminary data.</text>
</comment>
<protein>
    <recommendedName>
        <fullName evidence="4">XRE family transcriptional regulator</fullName>
    </recommendedName>
</protein>
<evidence type="ECO:0000313" key="2">
    <source>
        <dbReference type="EMBL" id="MUZ58485.1"/>
    </source>
</evidence>
<dbReference type="RefSeq" id="WP_156549716.1">
    <property type="nucleotide sequence ID" value="NZ_JABAEJ010000007.1"/>
</dbReference>
<sequence>MMKTNFVTRGLLVVAGVSSSCSAFAGSYQISPGMSHTSPWQVAAATSAPSETHISLKEMVTEFKAKGCPITTISEIAGVERKTVYSWLDGSSTPHPDREQRVADVYPLLKDAFNDDFGTLNRVWRSKTREGVSLESIFSSADVDLAAVSDQLKYLHSSIANIRAADERRKTKPGKGMVGKNGYVAESAIADFDRV</sequence>
<accession>A0AAE4WE01</accession>
<evidence type="ECO:0008006" key="4">
    <source>
        <dbReference type="Google" id="ProtNLM"/>
    </source>
</evidence>
<organism evidence="2 3">
    <name type="scientific">Agrobacterium vitis</name>
    <name type="common">Rhizobium vitis</name>
    <dbReference type="NCBI Taxonomy" id="373"/>
    <lineage>
        <taxon>Bacteria</taxon>
        <taxon>Pseudomonadati</taxon>
        <taxon>Pseudomonadota</taxon>
        <taxon>Alphaproteobacteria</taxon>
        <taxon>Hyphomicrobiales</taxon>
        <taxon>Rhizobiaceae</taxon>
        <taxon>Rhizobium/Agrobacterium group</taxon>
        <taxon>Agrobacterium</taxon>
    </lineage>
</organism>
<evidence type="ECO:0000256" key="1">
    <source>
        <dbReference type="SAM" id="SignalP"/>
    </source>
</evidence>
<reference evidence="2 3" key="1">
    <citation type="submission" date="2019-12" db="EMBL/GenBank/DDBJ databases">
        <title>Whole-genome sequencing of Allorhizobium vitis.</title>
        <authorList>
            <person name="Gan H.M."/>
            <person name="Szegedi E."/>
            <person name="Burr T."/>
            <person name="Savka M.A."/>
        </authorList>
    </citation>
    <scope>NUCLEOTIDE SEQUENCE [LARGE SCALE GENOMIC DNA]</scope>
    <source>
        <strain evidence="2 3">CG989</strain>
    </source>
</reference>